<accession>N1PK32</accession>
<dbReference type="OMA" id="QEWIERS"/>
<proteinExistence type="predicted"/>
<evidence type="ECO:0000256" key="1">
    <source>
        <dbReference type="SAM" id="MobiDB-lite"/>
    </source>
</evidence>
<feature type="compositionally biased region" description="Polar residues" evidence="1">
    <location>
        <begin position="43"/>
        <end position="53"/>
    </location>
</feature>
<dbReference type="eggNOG" id="ENOG502RV5A">
    <property type="taxonomic scope" value="Eukaryota"/>
</dbReference>
<evidence type="ECO:0000313" key="3">
    <source>
        <dbReference type="Proteomes" id="UP000016933"/>
    </source>
</evidence>
<gene>
    <name evidence="2" type="ORF">DOTSEDRAFT_53141</name>
</gene>
<keyword evidence="3" id="KW-1185">Reference proteome</keyword>
<reference evidence="2 3" key="2">
    <citation type="journal article" date="2012" name="PLoS Pathog.">
        <title>Diverse lifestyles and strategies of plant pathogenesis encoded in the genomes of eighteen Dothideomycetes fungi.</title>
        <authorList>
            <person name="Ohm R.A."/>
            <person name="Feau N."/>
            <person name="Henrissat B."/>
            <person name="Schoch C.L."/>
            <person name="Horwitz B.A."/>
            <person name="Barry K.W."/>
            <person name="Condon B.J."/>
            <person name="Copeland A.C."/>
            <person name="Dhillon B."/>
            <person name="Glaser F."/>
            <person name="Hesse C.N."/>
            <person name="Kosti I."/>
            <person name="LaButti K."/>
            <person name="Lindquist E.A."/>
            <person name="Lucas S."/>
            <person name="Salamov A.A."/>
            <person name="Bradshaw R.E."/>
            <person name="Ciuffetti L."/>
            <person name="Hamelin R.C."/>
            <person name="Kema G.H.J."/>
            <person name="Lawrence C."/>
            <person name="Scott J.A."/>
            <person name="Spatafora J.W."/>
            <person name="Turgeon B.G."/>
            <person name="de Wit P.J.G.M."/>
            <person name="Zhong S."/>
            <person name="Goodwin S.B."/>
            <person name="Grigoriev I.V."/>
        </authorList>
    </citation>
    <scope>NUCLEOTIDE SEQUENCE [LARGE SCALE GENOMIC DNA]</scope>
    <source>
        <strain evidence="3">NZE10 / CBS 128990</strain>
    </source>
</reference>
<dbReference type="Proteomes" id="UP000016933">
    <property type="component" value="Unassembled WGS sequence"/>
</dbReference>
<organism evidence="2 3">
    <name type="scientific">Dothistroma septosporum (strain NZE10 / CBS 128990)</name>
    <name type="common">Red band needle blight fungus</name>
    <name type="synonym">Mycosphaerella pini</name>
    <dbReference type="NCBI Taxonomy" id="675120"/>
    <lineage>
        <taxon>Eukaryota</taxon>
        <taxon>Fungi</taxon>
        <taxon>Dikarya</taxon>
        <taxon>Ascomycota</taxon>
        <taxon>Pezizomycotina</taxon>
        <taxon>Dothideomycetes</taxon>
        <taxon>Dothideomycetidae</taxon>
        <taxon>Mycosphaerellales</taxon>
        <taxon>Mycosphaerellaceae</taxon>
        <taxon>Dothistroma</taxon>
    </lineage>
</organism>
<protein>
    <submittedName>
        <fullName evidence="2">Uncharacterized protein</fullName>
    </submittedName>
</protein>
<dbReference type="EMBL" id="KB446539">
    <property type="protein sequence ID" value="EME43872.1"/>
    <property type="molecule type" value="Genomic_DNA"/>
</dbReference>
<sequence>MFSKRALSSLSSSERQLLRSQWLHSGQCARCFHASMRHRAGNASRSGDGNNSPAIAEQAAPPDSINPPRPQPSRKERSARISNEVSMLQKGPPPSGDTTGPGSLTGAYHAPPQAPTKSAGFLETPDDLVADSPRVGDNVSEGREGPNAQGVGRPVRYEDRRNGLQDTTLEARGVRGSGQVEEPAEGGASVLGGSNPESAHHQEWIERSGREQEDTQNAAPARTAQNIVQPRLNHTLSTTRLEKDLIHGPRTYTIAGTNTRAFLGSIRNRLGSTTFPSSPAAEPTKHRFNRLSQFAQQSLVNKLVAGQYDRENWLSGEKFAKNTTLKEVARKTTLNGTYLQMDAERLVKKVQSLLPSAASGAATGQRGQKKAVKA</sequence>
<feature type="region of interest" description="Disordered" evidence="1">
    <location>
        <begin position="39"/>
        <end position="224"/>
    </location>
</feature>
<dbReference type="OrthoDB" id="5365739at2759"/>
<feature type="compositionally biased region" description="Basic and acidic residues" evidence="1">
    <location>
        <begin position="198"/>
        <end position="213"/>
    </location>
</feature>
<feature type="compositionally biased region" description="Polar residues" evidence="1">
    <location>
        <begin position="215"/>
        <end position="224"/>
    </location>
</feature>
<name>N1PK32_DOTSN</name>
<evidence type="ECO:0000313" key="2">
    <source>
        <dbReference type="EMBL" id="EME43872.1"/>
    </source>
</evidence>
<feature type="compositionally biased region" description="Low complexity" evidence="1">
    <location>
        <begin position="96"/>
        <end position="106"/>
    </location>
</feature>
<dbReference type="AlphaFoldDB" id="N1PK32"/>
<dbReference type="STRING" id="675120.N1PK32"/>
<dbReference type="HOGENOM" id="CLU_821756_0_0_1"/>
<reference evidence="3" key="1">
    <citation type="journal article" date="2012" name="PLoS Genet.">
        <title>The genomes of the fungal plant pathogens Cladosporium fulvum and Dothistroma septosporum reveal adaptation to different hosts and lifestyles but also signatures of common ancestry.</title>
        <authorList>
            <person name="de Wit P.J.G.M."/>
            <person name="van der Burgt A."/>
            <person name="Oekmen B."/>
            <person name="Stergiopoulos I."/>
            <person name="Abd-Elsalam K.A."/>
            <person name="Aerts A.L."/>
            <person name="Bahkali A.H."/>
            <person name="Beenen H.G."/>
            <person name="Chettri P."/>
            <person name="Cox M.P."/>
            <person name="Datema E."/>
            <person name="de Vries R.P."/>
            <person name="Dhillon B."/>
            <person name="Ganley A.R."/>
            <person name="Griffiths S.A."/>
            <person name="Guo Y."/>
            <person name="Hamelin R.C."/>
            <person name="Henrissat B."/>
            <person name="Kabir M.S."/>
            <person name="Jashni M.K."/>
            <person name="Kema G."/>
            <person name="Klaubauf S."/>
            <person name="Lapidus A."/>
            <person name="Levasseur A."/>
            <person name="Lindquist E."/>
            <person name="Mehrabi R."/>
            <person name="Ohm R.A."/>
            <person name="Owen T.J."/>
            <person name="Salamov A."/>
            <person name="Schwelm A."/>
            <person name="Schijlen E."/>
            <person name="Sun H."/>
            <person name="van den Burg H.A."/>
            <person name="van Ham R.C.H.J."/>
            <person name="Zhang S."/>
            <person name="Goodwin S.B."/>
            <person name="Grigoriev I.V."/>
            <person name="Collemare J."/>
            <person name="Bradshaw R.E."/>
        </authorList>
    </citation>
    <scope>NUCLEOTIDE SEQUENCE [LARGE SCALE GENOMIC DNA]</scope>
    <source>
        <strain evidence="3">NZE10 / CBS 128990</strain>
    </source>
</reference>